<feature type="transmembrane region" description="Helical" evidence="2">
    <location>
        <begin position="339"/>
        <end position="357"/>
    </location>
</feature>
<gene>
    <name evidence="3" type="ORF">E6K76_01855</name>
</gene>
<keyword evidence="1" id="KW-0802">TPR repeat</keyword>
<feature type="transmembrane region" description="Helical" evidence="2">
    <location>
        <begin position="398"/>
        <end position="417"/>
    </location>
</feature>
<evidence type="ECO:0000313" key="3">
    <source>
        <dbReference type="EMBL" id="TMQ60405.1"/>
    </source>
</evidence>
<feature type="transmembrane region" description="Helical" evidence="2">
    <location>
        <begin position="273"/>
        <end position="294"/>
    </location>
</feature>
<feature type="repeat" description="TPR" evidence="1">
    <location>
        <begin position="504"/>
        <end position="537"/>
    </location>
</feature>
<feature type="transmembrane region" description="Helical" evidence="2">
    <location>
        <begin position="369"/>
        <end position="392"/>
    </location>
</feature>
<dbReference type="PROSITE" id="PS50005">
    <property type="entry name" value="TPR"/>
    <property type="match status" value="1"/>
</dbReference>
<feature type="transmembrane region" description="Helical" evidence="2">
    <location>
        <begin position="52"/>
        <end position="70"/>
    </location>
</feature>
<keyword evidence="2" id="KW-0472">Membrane</keyword>
<evidence type="ECO:0000256" key="1">
    <source>
        <dbReference type="PROSITE-ProRule" id="PRU00339"/>
    </source>
</evidence>
<dbReference type="AlphaFoldDB" id="A0A538T9U5"/>
<dbReference type="Proteomes" id="UP000316852">
    <property type="component" value="Unassembled WGS sequence"/>
</dbReference>
<dbReference type="EMBL" id="VBOW01000014">
    <property type="protein sequence ID" value="TMQ60405.1"/>
    <property type="molecule type" value="Genomic_DNA"/>
</dbReference>
<dbReference type="SMART" id="SM00028">
    <property type="entry name" value="TPR"/>
    <property type="match status" value="2"/>
</dbReference>
<name>A0A538T9U5_UNCEI</name>
<evidence type="ECO:0000256" key="2">
    <source>
        <dbReference type="SAM" id="Phobius"/>
    </source>
</evidence>
<reference evidence="3 4" key="1">
    <citation type="journal article" date="2019" name="Nat. Microbiol.">
        <title>Mediterranean grassland soil C-N compound turnover is dependent on rainfall and depth, and is mediated by genomically divergent microorganisms.</title>
        <authorList>
            <person name="Diamond S."/>
            <person name="Andeer P.F."/>
            <person name="Li Z."/>
            <person name="Crits-Christoph A."/>
            <person name="Burstein D."/>
            <person name="Anantharaman K."/>
            <person name="Lane K.R."/>
            <person name="Thomas B.C."/>
            <person name="Pan C."/>
            <person name="Northen T.R."/>
            <person name="Banfield J.F."/>
        </authorList>
    </citation>
    <scope>NUCLEOTIDE SEQUENCE [LARGE SCALE GENOMIC DNA]</scope>
    <source>
        <strain evidence="3">WS_6</strain>
    </source>
</reference>
<feature type="transmembrane region" description="Helical" evidence="2">
    <location>
        <begin position="90"/>
        <end position="109"/>
    </location>
</feature>
<accession>A0A538T9U5</accession>
<feature type="transmembrane region" description="Helical" evidence="2">
    <location>
        <begin position="239"/>
        <end position="267"/>
    </location>
</feature>
<keyword evidence="2" id="KW-0812">Transmembrane</keyword>
<sequence>MDARAVSHRAGYLFFAAGALLYVCAIFVASGSPGPGAWGIHLAGFLALPGKLLVFTLLGVGVAASAVVAFKPPARQVPPGDHPLHEILRITAGPRFALLAGYAAILWLLRTRTHFLGDGMIWLYGLREGDLSAPTEPLAQAIWQTASGALRQLGAPVLSSTLAMVSIACGAVTAVIFWGIAREIALGGGGFVTAFLLLMTMGATGLFYGYIESYPPVAVAILAYLLAGLRCARRGRGLFLLVLAFAVAVASHLVTLYLAPSLLFLILRGPVSQVRRAALIGLAVALPATLLVLLGSGPAQWLHTFELATGAARVGPVATSTMRPYEIVSLGHAIDLANVMLLVVPVPLLLLLAGIVQRRGRVPEASSPGAFLGIASGAGLLGALALVLPVAAAQDWDLTSLLILPLGVFGIWAGRSLCASGGKLIRVSVLGISLGSLLAFVLVNASDRAGTRRYETLVGPHARITDFARWYAYELLAHYYRHRGDYGSAMAYVDLLLRTEPANPRYWAMGGATLVGMGRYAEAVPLLTEALRRSPNRAGTRTNLGISYSALGRYREALPTSSERR</sequence>
<dbReference type="Pfam" id="PF14559">
    <property type="entry name" value="TPR_19"/>
    <property type="match status" value="1"/>
</dbReference>
<proteinExistence type="predicted"/>
<dbReference type="Gene3D" id="1.25.40.10">
    <property type="entry name" value="Tetratricopeptide repeat domain"/>
    <property type="match status" value="1"/>
</dbReference>
<keyword evidence="2" id="KW-1133">Transmembrane helix</keyword>
<protein>
    <submittedName>
        <fullName evidence="3">Tetratricopeptide repeat protein</fullName>
    </submittedName>
</protein>
<organism evidence="3 4">
    <name type="scientific">Eiseniibacteriota bacterium</name>
    <dbReference type="NCBI Taxonomy" id="2212470"/>
    <lineage>
        <taxon>Bacteria</taxon>
        <taxon>Candidatus Eiseniibacteriota</taxon>
    </lineage>
</organism>
<feature type="transmembrane region" description="Helical" evidence="2">
    <location>
        <begin position="157"/>
        <end position="178"/>
    </location>
</feature>
<dbReference type="InterPro" id="IPR011990">
    <property type="entry name" value="TPR-like_helical_dom_sf"/>
</dbReference>
<dbReference type="InterPro" id="IPR019734">
    <property type="entry name" value="TPR_rpt"/>
</dbReference>
<comment type="caution">
    <text evidence="3">The sequence shown here is derived from an EMBL/GenBank/DDBJ whole genome shotgun (WGS) entry which is preliminary data.</text>
</comment>
<feature type="transmembrane region" description="Helical" evidence="2">
    <location>
        <begin position="12"/>
        <end position="32"/>
    </location>
</feature>
<feature type="transmembrane region" description="Helical" evidence="2">
    <location>
        <begin position="424"/>
        <end position="443"/>
    </location>
</feature>
<feature type="transmembrane region" description="Helical" evidence="2">
    <location>
        <begin position="185"/>
        <end position="208"/>
    </location>
</feature>
<evidence type="ECO:0000313" key="4">
    <source>
        <dbReference type="Proteomes" id="UP000316852"/>
    </source>
</evidence>
<feature type="transmembrane region" description="Helical" evidence="2">
    <location>
        <begin position="214"/>
        <end position="232"/>
    </location>
</feature>
<dbReference type="SUPFAM" id="SSF48452">
    <property type="entry name" value="TPR-like"/>
    <property type="match status" value="1"/>
</dbReference>